<evidence type="ECO:0000256" key="7">
    <source>
        <dbReference type="ARBA" id="ARBA00022842"/>
    </source>
</evidence>
<dbReference type="GO" id="GO:0003723">
    <property type="term" value="F:RNA binding"/>
    <property type="evidence" value="ECO:0007669"/>
    <property type="project" value="InterPro"/>
</dbReference>
<dbReference type="GO" id="GO:0005524">
    <property type="term" value="F:ATP binding"/>
    <property type="evidence" value="ECO:0007669"/>
    <property type="project" value="UniProtKB-KW"/>
</dbReference>
<reference evidence="12 13" key="1">
    <citation type="submission" date="2018-03" db="EMBL/GenBank/DDBJ databases">
        <title>A parallel universe: an anciently diverged bacterial symbiosis in a Hawaiian planthopper (Hemiptera: Cixiidae) reveals rearranged nutritional responsibilities.</title>
        <authorList>
            <person name="Bennett G."/>
            <person name="Mao M."/>
        </authorList>
    </citation>
    <scope>NUCLEOTIDE SEQUENCE [LARGE SCALE GENOMIC DNA]</scope>
    <source>
        <strain evidence="12 13">OLIH</strain>
    </source>
</reference>
<evidence type="ECO:0000256" key="2">
    <source>
        <dbReference type="ARBA" id="ARBA00012814"/>
    </source>
</evidence>
<evidence type="ECO:0000256" key="3">
    <source>
        <dbReference type="ARBA" id="ARBA00022598"/>
    </source>
</evidence>
<evidence type="ECO:0000313" key="13">
    <source>
        <dbReference type="Proteomes" id="UP000257017"/>
    </source>
</evidence>
<dbReference type="GO" id="GO:0004826">
    <property type="term" value="F:phenylalanine-tRNA ligase activity"/>
    <property type="evidence" value="ECO:0007669"/>
    <property type="project" value="UniProtKB-EC"/>
</dbReference>
<dbReference type="InterPro" id="IPR005147">
    <property type="entry name" value="tRNA_synthase_B5-dom"/>
</dbReference>
<accession>A0A346E0W7</accession>
<dbReference type="PANTHER" id="PTHR10947">
    <property type="entry name" value="PHENYLALANYL-TRNA SYNTHETASE BETA CHAIN AND LEUCINE-RICH REPEAT-CONTAINING PROTEIN 47"/>
    <property type="match status" value="1"/>
</dbReference>
<feature type="domain" description="B5" evidence="11">
    <location>
        <begin position="302"/>
        <end position="378"/>
    </location>
</feature>
<dbReference type="SUPFAM" id="SSF54991">
    <property type="entry name" value="Anticodon-binding domain of PheRS"/>
    <property type="match status" value="1"/>
</dbReference>
<dbReference type="SUPFAM" id="SSF46955">
    <property type="entry name" value="Putative DNA-binding domain"/>
    <property type="match status" value="1"/>
</dbReference>
<dbReference type="Gene3D" id="3.50.40.10">
    <property type="entry name" value="Phenylalanyl-trna Synthetase, Chain B, domain 3"/>
    <property type="match status" value="1"/>
</dbReference>
<dbReference type="Gene3D" id="3.30.70.380">
    <property type="entry name" value="Ferrodoxin-fold anticodon-binding domain"/>
    <property type="match status" value="1"/>
</dbReference>
<dbReference type="InterPro" id="IPR041616">
    <property type="entry name" value="PheRS_beta_core"/>
</dbReference>
<dbReference type="Pfam" id="PF17759">
    <property type="entry name" value="tRNA_synthFbeta"/>
    <property type="match status" value="1"/>
</dbReference>
<feature type="domain" description="FDX-ACB" evidence="10">
    <location>
        <begin position="599"/>
        <end position="692"/>
    </location>
</feature>
<dbReference type="InterPro" id="IPR009061">
    <property type="entry name" value="DNA-bd_dom_put_sf"/>
</dbReference>
<keyword evidence="5" id="KW-0547">Nucleotide-binding</keyword>
<evidence type="ECO:0000256" key="9">
    <source>
        <dbReference type="ARBA" id="ARBA00023146"/>
    </source>
</evidence>
<dbReference type="Pfam" id="PF03147">
    <property type="entry name" value="FDX-ACB"/>
    <property type="match status" value="1"/>
</dbReference>
<dbReference type="Pfam" id="PF03483">
    <property type="entry name" value="B3_4"/>
    <property type="match status" value="1"/>
</dbReference>
<gene>
    <name evidence="12" type="ORF">C9I73_084</name>
</gene>
<dbReference type="EMBL" id="CP028359">
    <property type="protein sequence ID" value="AXN02622.1"/>
    <property type="molecule type" value="Genomic_DNA"/>
</dbReference>
<dbReference type="InterPro" id="IPR005121">
    <property type="entry name" value="Fdx_antiC-bd"/>
</dbReference>
<dbReference type="InterPro" id="IPR045864">
    <property type="entry name" value="aa-tRNA-synth_II/BPL/LPL"/>
</dbReference>
<dbReference type="InterPro" id="IPR036690">
    <property type="entry name" value="Fdx_antiC-bd_sf"/>
</dbReference>
<evidence type="ECO:0000256" key="1">
    <source>
        <dbReference type="ARBA" id="ARBA00001946"/>
    </source>
</evidence>
<organism evidence="12 13">
    <name type="scientific">Candidatus Karelsulcia muelleri</name>
    <dbReference type="NCBI Taxonomy" id="336810"/>
    <lineage>
        <taxon>Bacteria</taxon>
        <taxon>Pseudomonadati</taxon>
        <taxon>Bacteroidota</taxon>
        <taxon>Flavobacteriia</taxon>
        <taxon>Flavobacteriales</taxon>
        <taxon>Candidatus Karelsulcia</taxon>
    </lineage>
</organism>
<evidence type="ECO:0000313" key="12">
    <source>
        <dbReference type="EMBL" id="AXN02622.1"/>
    </source>
</evidence>
<dbReference type="Pfam" id="PF03484">
    <property type="entry name" value="B5"/>
    <property type="match status" value="1"/>
</dbReference>
<evidence type="ECO:0000259" key="11">
    <source>
        <dbReference type="PROSITE" id="PS51483"/>
    </source>
</evidence>
<comment type="cofactor">
    <cofactor evidence="1">
        <name>Mg(2+)</name>
        <dbReference type="ChEBI" id="CHEBI:18420"/>
    </cofactor>
</comment>
<dbReference type="InterPro" id="IPR020825">
    <property type="entry name" value="Phe-tRNA_synthase-like_B3/B4"/>
</dbReference>
<dbReference type="SUPFAM" id="SSF55681">
    <property type="entry name" value="Class II aaRS and biotin synthetases"/>
    <property type="match status" value="1"/>
</dbReference>
<evidence type="ECO:0000259" key="10">
    <source>
        <dbReference type="PROSITE" id="PS51447"/>
    </source>
</evidence>
<dbReference type="SMART" id="SM00874">
    <property type="entry name" value="B5"/>
    <property type="match status" value="1"/>
</dbReference>
<evidence type="ECO:0000256" key="5">
    <source>
        <dbReference type="ARBA" id="ARBA00022741"/>
    </source>
</evidence>
<dbReference type="PROSITE" id="PS51483">
    <property type="entry name" value="B5"/>
    <property type="match status" value="1"/>
</dbReference>
<name>A0A346E0W7_9FLAO</name>
<keyword evidence="3" id="KW-0436">Ligase</keyword>
<keyword evidence="8" id="KW-0648">Protein biosynthesis</keyword>
<dbReference type="PANTHER" id="PTHR10947:SF0">
    <property type="entry name" value="PHENYLALANINE--TRNA LIGASE BETA SUBUNIT"/>
    <property type="match status" value="1"/>
</dbReference>
<keyword evidence="6" id="KW-0067">ATP-binding</keyword>
<dbReference type="GO" id="GO:0000287">
    <property type="term" value="F:magnesium ion binding"/>
    <property type="evidence" value="ECO:0007669"/>
    <property type="project" value="InterPro"/>
</dbReference>
<protein>
    <recommendedName>
        <fullName evidence="2">phenylalanine--tRNA ligase</fullName>
        <ecNumber evidence="2">6.1.1.20</ecNumber>
    </recommendedName>
</protein>
<dbReference type="GO" id="GO:0006432">
    <property type="term" value="P:phenylalanyl-tRNA aminoacylation"/>
    <property type="evidence" value="ECO:0007669"/>
    <property type="project" value="InterPro"/>
</dbReference>
<dbReference type="InterPro" id="IPR005146">
    <property type="entry name" value="B3/B4_tRNA-bd"/>
</dbReference>
<dbReference type="Gene3D" id="3.30.56.10">
    <property type="match status" value="1"/>
</dbReference>
<sequence>MRMKISFKYLKKFLYNKPKINRIILFISKLGVEVAKVSEVFYKLKDKRTIIDYIINIKLPQTKYYLMNPYRLGKELNLKLTLNKFRIVNKKNLLNASYRVLRIYPVLLKNLKIVSSPVWLKIYLNSLGYQTVNSLIDLMSFFQHEFGVNFLILDGDKCDNFIKSNMEILDVKQFLKIKINNKRILINNTNVLFSNRSVPVSIFGIFNKKQFILNKRTKRIILLAYIFSPRKLYNLYEFYNNKNFNFQHNDFNSNFYNKFSNPDPFFIKQIIIYARKLIKRLNHCKIYHYDKIKLSVNLNVCLKKTIISLRLYNLYQRIGVRISSRKIEYILFCLEFKIVNFENNCLKFLVPLYRTDLNIEADLIGEILRIYGSDTIYLKNDMKYESNRTSDRNHYNTYIEKRIYHFLISNGYNEVINISLIDNPKDNLKYKNTVQIINTNNKNLTFLRYTILFGLLQNLCYNLNRKIFFKINDIKLFELGKIYRKTKGEKEIKKLGFISYKKEKYTNNNNNLFLIKGLTEKILRIYGLKLTKQKISKDFFADRSLNIFYKNKKICKLGKIHTNFLNKFQIKGQVFYSEINLSRLEKYSQNKDIVYKKISKFPCVSRDISLIINAEFCFNDIKSIIKREYRKIIKDIILLEEYLKKKETKNVIYYTIRIVFQHLKKTFTAKLVNLQVYKIKEQIKQKFKAVIR</sequence>
<dbReference type="Proteomes" id="UP000257017">
    <property type="component" value="Chromosome"/>
</dbReference>
<proteinExistence type="predicted"/>
<evidence type="ECO:0000256" key="8">
    <source>
        <dbReference type="ARBA" id="ARBA00022917"/>
    </source>
</evidence>
<dbReference type="PROSITE" id="PS51447">
    <property type="entry name" value="FDX_ACB"/>
    <property type="match status" value="1"/>
</dbReference>
<dbReference type="Gene3D" id="3.30.930.10">
    <property type="entry name" value="Bira Bifunctional Protein, Domain 2"/>
    <property type="match status" value="1"/>
</dbReference>
<evidence type="ECO:0000256" key="4">
    <source>
        <dbReference type="ARBA" id="ARBA00022723"/>
    </source>
</evidence>
<dbReference type="SUPFAM" id="SSF56037">
    <property type="entry name" value="PheT/TilS domain"/>
    <property type="match status" value="1"/>
</dbReference>
<dbReference type="InterPro" id="IPR045060">
    <property type="entry name" value="Phe-tRNA-ligase_IIc_bsu"/>
</dbReference>
<dbReference type="SMART" id="SM00896">
    <property type="entry name" value="FDX-ACB"/>
    <property type="match status" value="1"/>
</dbReference>
<dbReference type="GO" id="GO:0009328">
    <property type="term" value="C:phenylalanine-tRNA ligase complex"/>
    <property type="evidence" value="ECO:0007669"/>
    <property type="project" value="TreeGrafter"/>
</dbReference>
<dbReference type="AlphaFoldDB" id="A0A346E0W7"/>
<keyword evidence="4" id="KW-0479">Metal-binding</keyword>
<dbReference type="EC" id="6.1.1.20" evidence="2"/>
<evidence type="ECO:0000256" key="6">
    <source>
        <dbReference type="ARBA" id="ARBA00022840"/>
    </source>
</evidence>
<keyword evidence="9 12" id="KW-0030">Aminoacyl-tRNA synthetase</keyword>
<keyword evidence="7" id="KW-0460">Magnesium</keyword>